<name>A0A7X5U7U4_9GAMM</name>
<accession>A0A7X5U7U4</accession>
<comment type="caution">
    <text evidence="4">The sequence shown here is derived from an EMBL/GenBank/DDBJ whole genome shotgun (WGS) entry which is preliminary data.</text>
</comment>
<dbReference type="PANTHER" id="PTHR31084:SF0">
    <property type="entry name" value="ALPHA-L-FUCOSIDASE 2"/>
    <property type="match status" value="1"/>
</dbReference>
<evidence type="ECO:0000259" key="2">
    <source>
        <dbReference type="Pfam" id="PF21307"/>
    </source>
</evidence>
<feature type="domain" description="Alpha fucosidase A-like C-terminal" evidence="2">
    <location>
        <begin position="720"/>
        <end position="779"/>
    </location>
</feature>
<dbReference type="PIRSF" id="PIRSF007663">
    <property type="entry name" value="UCP007663"/>
    <property type="match status" value="1"/>
</dbReference>
<keyword evidence="5" id="KW-1185">Reference proteome</keyword>
<dbReference type="RefSeq" id="WP_166946570.1">
    <property type="nucleotide sequence ID" value="NZ_JAARLZ010000002.1"/>
</dbReference>
<sequence>MGHEDDSTSAARRRFLKMGGMMGLLPLVGMPAFNACAAVERSSALPASPAGPRRLTLWYPSPAGEANVLREGLPIGNGRIGALVGGDPMRDFLYITDGSMWLGGRNASLGNDGQFGYETSDFGSLVMMAKLYLHIAGHDMAALQDFRRELDMAQGVVRMSYRKDGVTYRREVYASHPDDVIVMHLTQSGGGSYNGVLDLQGAHGETPRADGEARVLQGHFDNGLRYGAAVRVSASGGRIRSEADGIHFDGCDSVTVVFCGGTSYVPDLKRNYLDATLDPLVRAQEKIAAALGVSADTLRHTHVADHGRLFGTMDIDLGASSVTQRSLDTWTRLQLRAKENSLPDPELEASYLQFGRYLTIAGSRDNLPTGLQGLWMADNSPPWMGDYHTDINIQMNYWLPDRAGLSSCFDALTDYCLAQVESWTAITRDLFNDPRNHFRNSSGKVAGWTVAFSTNIYGGNGWWWHPASNAWLCNSLWQHYEYTQDRQHLARIHPLLKGACEFWEARLVSTTVTDPATGQSREVLVDDADWSPEQGPQDRRGITYAQELAWDLFGHFQQSSELLQLDKEAAARFMALRDRLYLPRVSETTGWLEEWMSPENLGEVTHRHLSPLIGFFPGDRIRLEDSPAELIEGVKQLLTARGMTGYGWGCAWRAICWARLKHADNAYQLLLTNLLPAMNHSNGTTANFFDFYQLDASSDAFQIDANFGTPVAILEMLLYSRPGHIELLPALPSAWRTGSIRGLGARGGFQVDMNWRDGKVTALSLYSKAGGKTVVVSNGRSFSVALNPGERRTLVN</sequence>
<proteinExistence type="predicted"/>
<gene>
    <name evidence="4" type="ORF">HBF25_03540</name>
</gene>
<evidence type="ECO:0000313" key="5">
    <source>
        <dbReference type="Proteomes" id="UP000490980"/>
    </source>
</evidence>
<dbReference type="GO" id="GO:0004560">
    <property type="term" value="F:alpha-L-fucosidase activity"/>
    <property type="evidence" value="ECO:0007669"/>
    <property type="project" value="InterPro"/>
</dbReference>
<dbReference type="InterPro" id="IPR027414">
    <property type="entry name" value="GH95_N_dom"/>
</dbReference>
<dbReference type="PANTHER" id="PTHR31084">
    <property type="entry name" value="ALPHA-L-FUCOSIDASE 2"/>
    <property type="match status" value="1"/>
</dbReference>
<evidence type="ECO:0000259" key="3">
    <source>
        <dbReference type="Pfam" id="PF22124"/>
    </source>
</evidence>
<feature type="domain" description="Glycosyl hydrolase family 95 N-terminal" evidence="1">
    <location>
        <begin position="57"/>
        <end position="108"/>
    </location>
</feature>
<dbReference type="InterPro" id="IPR008928">
    <property type="entry name" value="6-hairpin_glycosidase_sf"/>
</dbReference>
<dbReference type="PROSITE" id="PS51318">
    <property type="entry name" value="TAT"/>
    <property type="match status" value="1"/>
</dbReference>
<dbReference type="Pfam" id="PF22124">
    <property type="entry name" value="Glyco_hydro_95_cat"/>
    <property type="match status" value="1"/>
</dbReference>
<evidence type="ECO:0000259" key="1">
    <source>
        <dbReference type="Pfam" id="PF14498"/>
    </source>
</evidence>
<evidence type="ECO:0000313" key="4">
    <source>
        <dbReference type="EMBL" id="NII05461.1"/>
    </source>
</evidence>
<protein>
    <submittedName>
        <fullName evidence="4">Glycoside hydrolase family 95 protein</fullName>
    </submittedName>
</protein>
<dbReference type="Gene3D" id="2.60.40.1180">
    <property type="entry name" value="Golgi alpha-mannosidase II"/>
    <property type="match status" value="1"/>
</dbReference>
<keyword evidence="4" id="KW-0378">Hydrolase</keyword>
<feature type="domain" description="Glycosyl hydrolase family 95 N-terminal" evidence="1">
    <location>
        <begin position="126"/>
        <end position="265"/>
    </location>
</feature>
<dbReference type="Gene3D" id="2.70.98.50">
    <property type="entry name" value="putative glycoside hydrolase family protein from bacillus halodurans"/>
    <property type="match status" value="1"/>
</dbReference>
<dbReference type="EMBL" id="JAARLZ010000002">
    <property type="protein sequence ID" value="NII05461.1"/>
    <property type="molecule type" value="Genomic_DNA"/>
</dbReference>
<dbReference type="InterPro" id="IPR006311">
    <property type="entry name" value="TAT_signal"/>
</dbReference>
<dbReference type="Gene3D" id="1.50.10.10">
    <property type="match status" value="1"/>
</dbReference>
<dbReference type="SUPFAM" id="SSF48208">
    <property type="entry name" value="Six-hairpin glycosidases"/>
    <property type="match status" value="1"/>
</dbReference>
<dbReference type="InterPro" id="IPR049053">
    <property type="entry name" value="AFCA-like_C"/>
</dbReference>
<dbReference type="Proteomes" id="UP000490980">
    <property type="component" value="Unassembled WGS sequence"/>
</dbReference>
<dbReference type="InterPro" id="IPR054363">
    <property type="entry name" value="GH95_cat"/>
</dbReference>
<dbReference type="InterPro" id="IPR013780">
    <property type="entry name" value="Glyco_hydro_b"/>
</dbReference>
<reference evidence="4 5" key="1">
    <citation type="submission" date="2020-03" db="EMBL/GenBank/DDBJ databases">
        <authorList>
            <person name="Lai Q."/>
        </authorList>
    </citation>
    <scope>NUCLEOTIDE SEQUENCE [LARGE SCALE GENOMIC DNA]</scope>
    <source>
        <strain evidence="4 5">CCUG 25036</strain>
    </source>
</reference>
<dbReference type="Pfam" id="PF14498">
    <property type="entry name" value="Glyco_hyd_65N_2"/>
    <property type="match status" value="2"/>
</dbReference>
<dbReference type="AlphaFoldDB" id="A0A7X5U7U4"/>
<dbReference type="InterPro" id="IPR012341">
    <property type="entry name" value="6hp_glycosidase-like_sf"/>
</dbReference>
<dbReference type="Pfam" id="PF21307">
    <property type="entry name" value="Glyco_hydro_95_C"/>
    <property type="match status" value="1"/>
</dbReference>
<feature type="domain" description="Glycosyl hydrolase family 95 catalytic" evidence="3">
    <location>
        <begin position="295"/>
        <end position="717"/>
    </location>
</feature>
<dbReference type="InterPro" id="IPR016518">
    <property type="entry name" value="Alpha-L-fucosidase"/>
</dbReference>
<organism evidence="4 5">
    <name type="scientific">Luteibacter anthropi</name>
    <dbReference type="NCBI Taxonomy" id="564369"/>
    <lineage>
        <taxon>Bacteria</taxon>
        <taxon>Pseudomonadati</taxon>
        <taxon>Pseudomonadota</taxon>
        <taxon>Gammaproteobacteria</taxon>
        <taxon>Lysobacterales</taxon>
        <taxon>Rhodanobacteraceae</taxon>
        <taxon>Luteibacter</taxon>
    </lineage>
</organism>
<dbReference type="GO" id="GO:0005975">
    <property type="term" value="P:carbohydrate metabolic process"/>
    <property type="evidence" value="ECO:0007669"/>
    <property type="project" value="InterPro"/>
</dbReference>